<proteinExistence type="predicted"/>
<gene>
    <name evidence="2" type="ORF">FPZ44_00730</name>
</gene>
<sequence>MNIQWVDTIKQYEQLYQLPIEKRRDYFRYEMMGPFEDMWSTIQVPLKPATEGGYDVVMACEMMGILALDEDERGLAAVEMIKASQAEQLLQRSLQECVQHMEQAGLRVAREQLKAGMYFGNPEKLEPHNGYSGFGGIPGFIQLYIYPNEYNLKRLPALIAHEFHHNIRFSYFDWSHGDVTLGEYMIIEGLAESFAAAMYGEELIGPWVTSLDEDDLAYSIEVMRTAQDKKGFDAVSGYMFGDEIAKAQGYTPVGMSYGAGYAVGYHIVQSFLKRNNVSITGATLMKASDIIQGSDVFN</sequence>
<reference evidence="2 3" key="1">
    <citation type="submission" date="2019-07" db="EMBL/GenBank/DDBJ databases">
        <authorList>
            <person name="Kim J."/>
        </authorList>
    </citation>
    <scope>NUCLEOTIDE SEQUENCE [LARGE SCALE GENOMIC DNA]</scope>
    <source>
        <strain evidence="2 3">N4</strain>
    </source>
</reference>
<dbReference type="Proteomes" id="UP000318102">
    <property type="component" value="Unassembled WGS sequence"/>
</dbReference>
<dbReference type="AlphaFoldDB" id="A0A559IVP3"/>
<organism evidence="2 3">
    <name type="scientific">Paenibacillus agilis</name>
    <dbReference type="NCBI Taxonomy" id="3020863"/>
    <lineage>
        <taxon>Bacteria</taxon>
        <taxon>Bacillati</taxon>
        <taxon>Bacillota</taxon>
        <taxon>Bacilli</taxon>
        <taxon>Bacillales</taxon>
        <taxon>Paenibacillaceae</taxon>
        <taxon>Paenibacillus</taxon>
    </lineage>
</organism>
<feature type="domain" description="DUF2268" evidence="1">
    <location>
        <begin position="88"/>
        <end position="292"/>
    </location>
</feature>
<dbReference type="Pfam" id="PF10026">
    <property type="entry name" value="DUF2268"/>
    <property type="match status" value="1"/>
</dbReference>
<name>A0A559IVP3_9BACL</name>
<dbReference type="EMBL" id="VNJK01000001">
    <property type="protein sequence ID" value="TVX91708.1"/>
    <property type="molecule type" value="Genomic_DNA"/>
</dbReference>
<accession>A0A559IVP3</accession>
<evidence type="ECO:0000259" key="1">
    <source>
        <dbReference type="Pfam" id="PF10026"/>
    </source>
</evidence>
<evidence type="ECO:0000313" key="2">
    <source>
        <dbReference type="EMBL" id="TVX91708.1"/>
    </source>
</evidence>
<dbReference type="InterPro" id="IPR018728">
    <property type="entry name" value="DUF2268"/>
</dbReference>
<dbReference type="OrthoDB" id="148961at2"/>
<keyword evidence="3" id="KW-1185">Reference proteome</keyword>
<protein>
    <recommendedName>
        <fullName evidence="1">DUF2268 domain-containing protein</fullName>
    </recommendedName>
</protein>
<comment type="caution">
    <text evidence="2">The sequence shown here is derived from an EMBL/GenBank/DDBJ whole genome shotgun (WGS) entry which is preliminary data.</text>
</comment>
<evidence type="ECO:0000313" key="3">
    <source>
        <dbReference type="Proteomes" id="UP000318102"/>
    </source>
</evidence>
<dbReference type="RefSeq" id="WP_144986471.1">
    <property type="nucleotide sequence ID" value="NZ_VNJK01000001.1"/>
</dbReference>